<dbReference type="GO" id="GO:0016787">
    <property type="term" value="F:hydrolase activity"/>
    <property type="evidence" value="ECO:0007669"/>
    <property type="project" value="UniProtKB-KW"/>
</dbReference>
<dbReference type="PROSITE" id="PS51856">
    <property type="entry name" value="RHO_RNA_BD"/>
    <property type="match status" value="1"/>
</dbReference>
<dbReference type="SUPFAM" id="SSF50249">
    <property type="entry name" value="Nucleic acid-binding proteins"/>
    <property type="match status" value="1"/>
</dbReference>
<reference evidence="2" key="2">
    <citation type="journal article" date="2014" name="ISME J.">
        <title>Microbial stratification in low pH oxic and suboxic macroscopic growths along an acid mine drainage.</title>
        <authorList>
            <person name="Mendez-Garcia C."/>
            <person name="Mesa V."/>
            <person name="Sprenger R.R."/>
            <person name="Richter M."/>
            <person name="Diez M.S."/>
            <person name="Solano J."/>
            <person name="Bargiela R."/>
            <person name="Golyshina O.V."/>
            <person name="Manteca A."/>
            <person name="Ramos J.L."/>
            <person name="Gallego J.R."/>
            <person name="Llorente I."/>
            <person name="Martins Dos Santos V.A."/>
            <person name="Jensen O.N."/>
            <person name="Pelaez A.I."/>
            <person name="Sanchez J."/>
            <person name="Ferrer M."/>
        </authorList>
    </citation>
    <scope>NUCLEOTIDE SEQUENCE</scope>
</reference>
<dbReference type="GO" id="GO:0006353">
    <property type="term" value="P:DNA-templated transcription termination"/>
    <property type="evidence" value="ECO:0007669"/>
    <property type="project" value="InterPro"/>
</dbReference>
<dbReference type="EMBL" id="AUZX01004857">
    <property type="protein sequence ID" value="EQD69738.1"/>
    <property type="molecule type" value="Genomic_DNA"/>
</dbReference>
<proteinExistence type="predicted"/>
<dbReference type="GO" id="GO:0003723">
    <property type="term" value="F:RNA binding"/>
    <property type="evidence" value="ECO:0007669"/>
    <property type="project" value="InterPro"/>
</dbReference>
<evidence type="ECO:0000259" key="1">
    <source>
        <dbReference type="PROSITE" id="PS51856"/>
    </source>
</evidence>
<organism evidence="2">
    <name type="scientific">mine drainage metagenome</name>
    <dbReference type="NCBI Taxonomy" id="410659"/>
    <lineage>
        <taxon>unclassified sequences</taxon>
        <taxon>metagenomes</taxon>
        <taxon>ecological metagenomes</taxon>
    </lineage>
</organism>
<keyword evidence="2" id="KW-0378">Hydrolase</keyword>
<sequence length="36" mass="4173">IRRFGLRTGNIITGQIRPPKESERYFVAFARGSHQL</sequence>
<dbReference type="Pfam" id="PF07497">
    <property type="entry name" value="Rho_RNA_bind"/>
    <property type="match status" value="1"/>
</dbReference>
<feature type="non-terminal residue" evidence="2">
    <location>
        <position position="1"/>
    </location>
</feature>
<dbReference type="EC" id="3.6.1.-" evidence="2"/>
<feature type="domain" description="Rho RNA-BD" evidence="1">
    <location>
        <begin position="1"/>
        <end position="36"/>
    </location>
</feature>
<dbReference type="InterPro" id="IPR012340">
    <property type="entry name" value="NA-bd_OB-fold"/>
</dbReference>
<name>T1BMI1_9ZZZZ</name>
<gene>
    <name evidence="2" type="ORF">B1A_06695</name>
</gene>
<accession>T1BMI1</accession>
<reference evidence="2" key="1">
    <citation type="submission" date="2013-08" db="EMBL/GenBank/DDBJ databases">
        <authorList>
            <person name="Mendez C."/>
            <person name="Richter M."/>
            <person name="Ferrer M."/>
            <person name="Sanchez J."/>
        </authorList>
    </citation>
    <scope>NUCLEOTIDE SEQUENCE</scope>
</reference>
<protein>
    <submittedName>
        <fullName evidence="2">Rho termination factor, RNA-binding domain protein</fullName>
        <ecNumber evidence="2">3.6.1.-</ecNumber>
    </submittedName>
</protein>
<dbReference type="AlphaFoldDB" id="T1BMI1"/>
<comment type="caution">
    <text evidence="2">The sequence shown here is derived from an EMBL/GenBank/DDBJ whole genome shotgun (WGS) entry which is preliminary data.</text>
</comment>
<dbReference type="Gene3D" id="2.40.50.140">
    <property type="entry name" value="Nucleic acid-binding proteins"/>
    <property type="match status" value="1"/>
</dbReference>
<evidence type="ECO:0000313" key="2">
    <source>
        <dbReference type="EMBL" id="EQD69738.1"/>
    </source>
</evidence>
<dbReference type="InterPro" id="IPR011113">
    <property type="entry name" value="Rho_RNA-bd"/>
</dbReference>